<evidence type="ECO:0000259" key="4">
    <source>
        <dbReference type="Pfam" id="PF01551"/>
    </source>
</evidence>
<keyword evidence="1" id="KW-0732">Signal</keyword>
<keyword evidence="5" id="KW-0378">Hydrolase</keyword>
<dbReference type="CDD" id="cd12797">
    <property type="entry name" value="M23_peptidase"/>
    <property type="match status" value="1"/>
</dbReference>
<dbReference type="SUPFAM" id="SSF51261">
    <property type="entry name" value="Duplicated hybrid motif"/>
    <property type="match status" value="1"/>
</dbReference>
<dbReference type="Pfam" id="PF01551">
    <property type="entry name" value="Peptidase_M23"/>
    <property type="match status" value="1"/>
</dbReference>
<evidence type="ECO:0000256" key="3">
    <source>
        <dbReference type="SAM" id="Phobius"/>
    </source>
</evidence>
<keyword evidence="3" id="KW-0472">Membrane</keyword>
<dbReference type="RefSeq" id="WP_311949580.1">
    <property type="nucleotide sequence ID" value="NZ_JAVLVU010000001.1"/>
</dbReference>
<dbReference type="GO" id="GO:0016787">
    <property type="term" value="F:hydrolase activity"/>
    <property type="evidence" value="ECO:0007669"/>
    <property type="project" value="UniProtKB-KW"/>
</dbReference>
<evidence type="ECO:0000313" key="5">
    <source>
        <dbReference type="EMBL" id="MDT3402894.1"/>
    </source>
</evidence>
<proteinExistence type="predicted"/>
<evidence type="ECO:0000313" key="6">
    <source>
        <dbReference type="Proteomes" id="UP001258315"/>
    </source>
</evidence>
<accession>A0ABU3GT01</accession>
<feature type="transmembrane region" description="Helical" evidence="3">
    <location>
        <begin position="37"/>
        <end position="55"/>
    </location>
</feature>
<keyword evidence="6" id="KW-1185">Reference proteome</keyword>
<dbReference type="Proteomes" id="UP001258315">
    <property type="component" value="Unassembled WGS sequence"/>
</dbReference>
<protein>
    <submittedName>
        <fullName evidence="5">Murein DD-endopeptidase MepM/ murein hydrolase activator NlpD</fullName>
    </submittedName>
</protein>
<reference evidence="6" key="1">
    <citation type="submission" date="2023-07" db="EMBL/GenBank/DDBJ databases">
        <title>Functional and genomic diversity of the sorghum phyllosphere microbiome.</title>
        <authorList>
            <person name="Shade A."/>
        </authorList>
    </citation>
    <scope>NUCLEOTIDE SEQUENCE [LARGE SCALE GENOMIC DNA]</scope>
    <source>
        <strain evidence="6">SORGH_AS_0422</strain>
    </source>
</reference>
<keyword evidence="3" id="KW-1133">Transmembrane helix</keyword>
<dbReference type="InterPro" id="IPR016047">
    <property type="entry name" value="M23ase_b-sheet_dom"/>
</dbReference>
<dbReference type="PANTHER" id="PTHR21666:SF289">
    <property type="entry name" value="L-ALA--D-GLU ENDOPEPTIDASE"/>
    <property type="match status" value="1"/>
</dbReference>
<comment type="caution">
    <text evidence="5">The sequence shown here is derived from an EMBL/GenBank/DDBJ whole genome shotgun (WGS) entry which is preliminary data.</text>
</comment>
<feature type="coiled-coil region" evidence="2">
    <location>
        <begin position="59"/>
        <end position="86"/>
    </location>
</feature>
<sequence length="295" mass="32546">MNFKRNNLSRERALNNPGLRERLAQVKSLYFTRIKTITAVCFSLIAVLMVTVFQLNKKASLQQAENNRLAAQVEALQDQLSEGSEKLDLISASNDSTSNKALTYIESIQSKLSKINSYLSKRGLRSIAFKANKSSSSKADDKAAHVDLYSRYNRYLDKLVDNIAQMPMGYPRVAGLSSVFGGRSNPFGGGGGEFHPGLDFKGRMGDPVKCTASGRVIFSGRAGGYGNCIKIRHTNNLETWYGHLSRINVREGQRVNVGQLIGKVGSTGRSTGPHLHYEVRRNGRAVNPKQYLSLN</sequence>
<dbReference type="InterPro" id="IPR050570">
    <property type="entry name" value="Cell_wall_metabolism_enzyme"/>
</dbReference>
<dbReference type="EMBL" id="JAVLVU010000001">
    <property type="protein sequence ID" value="MDT3402894.1"/>
    <property type="molecule type" value="Genomic_DNA"/>
</dbReference>
<dbReference type="Gene3D" id="2.70.70.10">
    <property type="entry name" value="Glucose Permease (Domain IIA)"/>
    <property type="match status" value="1"/>
</dbReference>
<gene>
    <name evidence="5" type="ORF">QE417_001966</name>
</gene>
<dbReference type="PANTHER" id="PTHR21666">
    <property type="entry name" value="PEPTIDASE-RELATED"/>
    <property type="match status" value="1"/>
</dbReference>
<keyword evidence="2" id="KW-0175">Coiled coil</keyword>
<evidence type="ECO:0000256" key="2">
    <source>
        <dbReference type="SAM" id="Coils"/>
    </source>
</evidence>
<name>A0ABU3GT01_9SPHI</name>
<organism evidence="5 6">
    <name type="scientific">Mucilaginibacter terrae</name>
    <dbReference type="NCBI Taxonomy" id="1955052"/>
    <lineage>
        <taxon>Bacteria</taxon>
        <taxon>Pseudomonadati</taxon>
        <taxon>Bacteroidota</taxon>
        <taxon>Sphingobacteriia</taxon>
        <taxon>Sphingobacteriales</taxon>
        <taxon>Sphingobacteriaceae</taxon>
        <taxon>Mucilaginibacter</taxon>
    </lineage>
</organism>
<feature type="domain" description="M23ase beta-sheet core" evidence="4">
    <location>
        <begin position="194"/>
        <end position="288"/>
    </location>
</feature>
<keyword evidence="3" id="KW-0812">Transmembrane</keyword>
<evidence type="ECO:0000256" key="1">
    <source>
        <dbReference type="ARBA" id="ARBA00022729"/>
    </source>
</evidence>
<dbReference type="InterPro" id="IPR011055">
    <property type="entry name" value="Dup_hybrid_motif"/>
</dbReference>